<dbReference type="RefSeq" id="WP_031391069.1">
    <property type="nucleotide sequence ID" value="NZ_JPNB01000002.1"/>
</dbReference>
<dbReference type="Pfam" id="PF22638">
    <property type="entry name" value="FlgK_D1"/>
    <property type="match status" value="1"/>
</dbReference>
<feature type="domain" description="Flagellar basal body rod protein N-terminal" evidence="8">
    <location>
        <begin position="7"/>
        <end position="37"/>
    </location>
</feature>
<reference evidence="10 11" key="1">
    <citation type="submission" date="2019-03" db="EMBL/GenBank/DDBJ databases">
        <title>Genomic Encyclopedia of Type Strains, Phase IV (KMG-IV): sequencing the most valuable type-strain genomes for metagenomic binning, comparative biology and taxonomic classification.</title>
        <authorList>
            <person name="Goeker M."/>
        </authorList>
    </citation>
    <scope>NUCLEOTIDE SEQUENCE [LARGE SCALE GENOMIC DNA]</scope>
    <source>
        <strain evidence="10 11">DSM 100556</strain>
    </source>
</reference>
<accession>A0A4R1QV28</accession>
<evidence type="ECO:0000259" key="8">
    <source>
        <dbReference type="Pfam" id="PF00460"/>
    </source>
</evidence>
<dbReference type="PRINTS" id="PR01005">
    <property type="entry name" value="FLGHOOKAP1"/>
</dbReference>
<dbReference type="PANTHER" id="PTHR30033">
    <property type="entry name" value="FLAGELLAR HOOK-ASSOCIATED PROTEIN 1"/>
    <property type="match status" value="1"/>
</dbReference>
<evidence type="ECO:0000259" key="9">
    <source>
        <dbReference type="Pfam" id="PF22638"/>
    </source>
</evidence>
<gene>
    <name evidence="7" type="primary">flgK</name>
    <name evidence="10" type="ORF">EDD76_12321</name>
</gene>
<keyword evidence="6 7" id="KW-0975">Bacterial flagellum</keyword>
<dbReference type="InterPro" id="IPR002371">
    <property type="entry name" value="FlgK"/>
</dbReference>
<dbReference type="PANTHER" id="PTHR30033:SF2">
    <property type="entry name" value="FLAGELLAR HOOK PROTEIN"/>
    <property type="match status" value="1"/>
</dbReference>
<comment type="similarity">
    <text evidence="3 7">Belongs to the flagella basal body rod proteins family.</text>
</comment>
<evidence type="ECO:0000256" key="3">
    <source>
        <dbReference type="ARBA" id="ARBA00009677"/>
    </source>
</evidence>
<dbReference type="NCBIfam" id="TIGR02492">
    <property type="entry name" value="flgK_ends"/>
    <property type="match status" value="1"/>
</dbReference>
<keyword evidence="10" id="KW-0282">Flagellum</keyword>
<evidence type="ECO:0000256" key="4">
    <source>
        <dbReference type="ARBA" id="ARBA00016244"/>
    </source>
</evidence>
<evidence type="ECO:0000313" key="10">
    <source>
        <dbReference type="EMBL" id="TCL54010.1"/>
    </source>
</evidence>
<dbReference type="SUPFAM" id="SSF64518">
    <property type="entry name" value="Phase 1 flagellin"/>
    <property type="match status" value="1"/>
</dbReference>
<dbReference type="InterPro" id="IPR001444">
    <property type="entry name" value="Flag_bb_rod_N"/>
</dbReference>
<evidence type="ECO:0000256" key="7">
    <source>
        <dbReference type="RuleBase" id="RU362065"/>
    </source>
</evidence>
<keyword evidence="5 7" id="KW-0964">Secreted</keyword>
<dbReference type="GO" id="GO:0044780">
    <property type="term" value="P:bacterial-type flagellum assembly"/>
    <property type="evidence" value="ECO:0007669"/>
    <property type="project" value="InterPro"/>
</dbReference>
<evidence type="ECO:0000256" key="2">
    <source>
        <dbReference type="ARBA" id="ARBA00004613"/>
    </source>
</evidence>
<dbReference type="AlphaFoldDB" id="A0A4R1QV28"/>
<dbReference type="Proteomes" id="UP000295718">
    <property type="component" value="Unassembled WGS sequence"/>
</dbReference>
<evidence type="ECO:0000256" key="1">
    <source>
        <dbReference type="ARBA" id="ARBA00004365"/>
    </source>
</evidence>
<dbReference type="GO" id="GO:0009424">
    <property type="term" value="C:bacterial-type flagellum hook"/>
    <property type="evidence" value="ECO:0007669"/>
    <property type="project" value="UniProtKB-UniRule"/>
</dbReference>
<dbReference type="Pfam" id="PF00460">
    <property type="entry name" value="Flg_bb_rod"/>
    <property type="match status" value="1"/>
</dbReference>
<dbReference type="EMBL" id="SLUO01000023">
    <property type="protein sequence ID" value="TCL54010.1"/>
    <property type="molecule type" value="Genomic_DNA"/>
</dbReference>
<evidence type="ECO:0000256" key="5">
    <source>
        <dbReference type="ARBA" id="ARBA00022525"/>
    </source>
</evidence>
<sequence length="541" mass="60864">MSLFGSLYVGASGLQTSQNALNTTAHNMANVDTTGYTRQQILFGTRSYNILSVNASSVAYQQTGLGVYYSQTRQVRDEFLDKTYRKESGRSAFYETNTQVIEEVEDLFGEFQGAEFSEALENLWTAIEELAKDPCKATNQNLFVTRSKEFLQRALLVYQGLSDQQDNLNTQVKADVETLNKYGEQLVEINKQIMKIETGGTENANDLRDKRNQILDEMAKLGDISYSEDIYGVVTVRFEGVDFIRSDSINKIELYQDKTTGFYTPYWSQLANYKTVNGEKVLDLEASRVYDPTQTISSDMNTDIGSMRALLLARGEKRATYQEVDPATVDIENYNTNISQSLLMNIQAEFDYLIKSVTTKINEVLKNAAEEATLSDPSSTYLRDEDGKPYQLFEMIANDDAVGFTVGNIVINEDLVAEPALLSFRLKDGTEDKATMQKLLDVLSDESYTLNPNLKTKTNLMKYYSSLISQVSNTGEANKEIAAAQVNTVNEAFAAREQVVGVFSDEEMEFMIKFQNAYNASSRYINVINEMIEHIISTLGR</sequence>
<comment type="subcellular location">
    <subcellularLocation>
        <location evidence="1 7">Bacterial flagellum</location>
    </subcellularLocation>
    <subcellularLocation>
        <location evidence="2 7">Secreted</location>
    </subcellularLocation>
</comment>
<protein>
    <recommendedName>
        <fullName evidence="4 7">Flagellar hook-associated protein 1</fullName>
        <shortName evidence="7">HAP1</shortName>
    </recommendedName>
</protein>
<dbReference type="STRING" id="1469948.GCA_000732725_02387"/>
<dbReference type="OrthoDB" id="9802553at2"/>
<dbReference type="GO" id="GO:0005576">
    <property type="term" value="C:extracellular region"/>
    <property type="evidence" value="ECO:0007669"/>
    <property type="project" value="UniProtKB-SubCell"/>
</dbReference>
<organism evidence="10 11">
    <name type="scientific">Kineothrix alysoides</name>
    <dbReference type="NCBI Taxonomy" id="1469948"/>
    <lineage>
        <taxon>Bacteria</taxon>
        <taxon>Bacillati</taxon>
        <taxon>Bacillota</taxon>
        <taxon>Clostridia</taxon>
        <taxon>Lachnospirales</taxon>
        <taxon>Lachnospiraceae</taxon>
        <taxon>Kineothrix</taxon>
    </lineage>
</organism>
<keyword evidence="11" id="KW-1185">Reference proteome</keyword>
<keyword evidence="10" id="KW-0966">Cell projection</keyword>
<dbReference type="InterPro" id="IPR053927">
    <property type="entry name" value="FlgK_helical"/>
</dbReference>
<proteinExistence type="inferred from homology"/>
<evidence type="ECO:0000313" key="11">
    <source>
        <dbReference type="Proteomes" id="UP000295718"/>
    </source>
</evidence>
<keyword evidence="10" id="KW-0969">Cilium</keyword>
<dbReference type="GO" id="GO:0005198">
    <property type="term" value="F:structural molecule activity"/>
    <property type="evidence" value="ECO:0007669"/>
    <property type="project" value="UniProtKB-UniRule"/>
</dbReference>
<comment type="caution">
    <text evidence="10">The sequence shown here is derived from an EMBL/GenBank/DDBJ whole genome shotgun (WGS) entry which is preliminary data.</text>
</comment>
<feature type="domain" description="Flagellar hook-associated protein FlgK helical" evidence="9">
    <location>
        <begin position="102"/>
        <end position="262"/>
    </location>
</feature>
<evidence type="ECO:0000256" key="6">
    <source>
        <dbReference type="ARBA" id="ARBA00023143"/>
    </source>
</evidence>
<name>A0A4R1QV28_9FIRM</name>